<feature type="transmembrane region" description="Helical" evidence="1">
    <location>
        <begin position="39"/>
        <end position="59"/>
    </location>
</feature>
<keyword evidence="1" id="KW-0472">Membrane</keyword>
<keyword evidence="1" id="KW-1133">Transmembrane helix</keyword>
<feature type="transmembrane region" description="Helical" evidence="1">
    <location>
        <begin position="253"/>
        <end position="276"/>
    </location>
</feature>
<dbReference type="EMBL" id="HBGE01101510">
    <property type="protein sequence ID" value="CAD9183731.1"/>
    <property type="molecule type" value="Transcribed_RNA"/>
</dbReference>
<accession>A0A7S1S5T0</accession>
<protein>
    <submittedName>
        <fullName evidence="2">Uncharacterized protein</fullName>
    </submittedName>
</protein>
<evidence type="ECO:0000256" key="1">
    <source>
        <dbReference type="SAM" id="Phobius"/>
    </source>
</evidence>
<feature type="transmembrane region" description="Helical" evidence="1">
    <location>
        <begin position="6"/>
        <end position="27"/>
    </location>
</feature>
<feature type="transmembrane region" description="Helical" evidence="1">
    <location>
        <begin position="442"/>
        <end position="471"/>
    </location>
</feature>
<dbReference type="AlphaFoldDB" id="A0A7S1S5T0"/>
<sequence length="487" mass="52541">MGCIIVLIGLFFLLYTVFFVLQTMNRLKLAERKREERGWASVVESAFFVPMLCVLFLAVRLQALQLTDNQPEKYGLPQWWVRLAMIICTVSVVWAVSAQICLVFASKTQEEAEAGMEGTCPMLAKVARMNRKCAMALLYVCFTIVCVGACVMQAHPGLVASGAASRLSPAVLCTVFLSVMYFAVYLGLACTSKANDLGLFGQRLRFCQALEYVKSATTAIVFSPMLCAVFLACQAHAMQLDPVHGRPQGWAQTAFYICCGCVVTHTLVAVAGTFADMRELQGDGAPSLKTRTRAIDVINFVLMAGLYGGVIAIIVSIYRFGNAPSSLSLHCITALTVIYFAVSLAHLSIPLLQRTVLASPASRMGEPSGFEVYVGVLAKEAVAFCPKFCILFLGTVLRAQQLTNGLGAPQGWCQVAQCVAAVCIVLLTGVRMDVLMPEPGRLSAVCMAIQYFCLSLLYISAIAIVVALFLLTPENATGWGTISAAAM</sequence>
<feature type="transmembrane region" description="Helical" evidence="1">
    <location>
        <begin position="297"/>
        <end position="321"/>
    </location>
</feature>
<feature type="transmembrane region" description="Helical" evidence="1">
    <location>
        <begin position="167"/>
        <end position="191"/>
    </location>
</feature>
<organism evidence="2">
    <name type="scientific">Alexandrium catenella</name>
    <name type="common">Red tide dinoflagellate</name>
    <name type="synonym">Gonyaulax catenella</name>
    <dbReference type="NCBI Taxonomy" id="2925"/>
    <lineage>
        <taxon>Eukaryota</taxon>
        <taxon>Sar</taxon>
        <taxon>Alveolata</taxon>
        <taxon>Dinophyceae</taxon>
        <taxon>Gonyaulacales</taxon>
        <taxon>Pyrocystaceae</taxon>
        <taxon>Alexandrium</taxon>
    </lineage>
</organism>
<proteinExistence type="predicted"/>
<feature type="transmembrane region" description="Helical" evidence="1">
    <location>
        <begin position="327"/>
        <end position="352"/>
    </location>
</feature>
<feature type="transmembrane region" description="Helical" evidence="1">
    <location>
        <begin position="136"/>
        <end position="155"/>
    </location>
</feature>
<name>A0A7S1S5T0_ALECA</name>
<keyword evidence="1" id="KW-0812">Transmembrane</keyword>
<gene>
    <name evidence="2" type="ORF">ACAT0790_LOCUS60503</name>
</gene>
<feature type="transmembrane region" description="Helical" evidence="1">
    <location>
        <begin position="212"/>
        <end position="233"/>
    </location>
</feature>
<evidence type="ECO:0000313" key="2">
    <source>
        <dbReference type="EMBL" id="CAD9183731.1"/>
    </source>
</evidence>
<feature type="transmembrane region" description="Helical" evidence="1">
    <location>
        <begin position="79"/>
        <end position="105"/>
    </location>
</feature>
<reference evidence="2" key="1">
    <citation type="submission" date="2021-01" db="EMBL/GenBank/DDBJ databases">
        <authorList>
            <person name="Corre E."/>
            <person name="Pelletier E."/>
            <person name="Niang G."/>
            <person name="Scheremetjew M."/>
            <person name="Finn R."/>
            <person name="Kale V."/>
            <person name="Holt S."/>
            <person name="Cochrane G."/>
            <person name="Meng A."/>
            <person name="Brown T."/>
            <person name="Cohen L."/>
        </authorList>
    </citation>
    <scope>NUCLEOTIDE SEQUENCE</scope>
    <source>
        <strain evidence="2">OF101</strain>
    </source>
</reference>